<dbReference type="NCBIfam" id="TIGR00383">
    <property type="entry name" value="corA"/>
    <property type="match status" value="1"/>
</dbReference>
<dbReference type="FunFam" id="1.20.58.340:FF:000004">
    <property type="entry name" value="Magnesium transport protein CorA"/>
    <property type="match status" value="1"/>
</dbReference>
<evidence type="ECO:0000256" key="5">
    <source>
        <dbReference type="ARBA" id="ARBA00022692"/>
    </source>
</evidence>
<feature type="transmembrane region" description="Helical" evidence="12">
    <location>
        <begin position="331"/>
        <end position="351"/>
    </location>
</feature>
<dbReference type="PANTHER" id="PTHR46494:SF1">
    <property type="entry name" value="CORA FAMILY METAL ION TRANSPORTER (EUROFUNG)"/>
    <property type="match status" value="1"/>
</dbReference>
<dbReference type="GO" id="GO:0015095">
    <property type="term" value="F:magnesium ion transmembrane transporter activity"/>
    <property type="evidence" value="ECO:0007669"/>
    <property type="project" value="UniProtKB-UniRule"/>
</dbReference>
<keyword evidence="8 12" id="KW-0406">Ion transport</keyword>
<evidence type="ECO:0000256" key="11">
    <source>
        <dbReference type="ARBA" id="ARBA00045497"/>
    </source>
</evidence>
<dbReference type="SUPFAM" id="SSF144083">
    <property type="entry name" value="Magnesium transport protein CorA, transmembrane region"/>
    <property type="match status" value="1"/>
</dbReference>
<evidence type="ECO:0000313" key="13">
    <source>
        <dbReference type="EMBL" id="AEF86669.1"/>
    </source>
</evidence>
<keyword evidence="4 12" id="KW-1003">Cell membrane</keyword>
<evidence type="ECO:0000256" key="6">
    <source>
        <dbReference type="ARBA" id="ARBA00022842"/>
    </source>
</evidence>
<evidence type="ECO:0000256" key="4">
    <source>
        <dbReference type="ARBA" id="ARBA00022475"/>
    </source>
</evidence>
<dbReference type="PANTHER" id="PTHR46494">
    <property type="entry name" value="CORA FAMILY METAL ION TRANSPORTER (EUROFUNG)"/>
    <property type="match status" value="1"/>
</dbReference>
<protein>
    <recommendedName>
        <fullName evidence="12">Magnesium transport protein CorA</fullName>
    </recommendedName>
</protein>
<keyword evidence="5 12" id="KW-0812">Transmembrane</keyword>
<comment type="subcellular location">
    <subcellularLocation>
        <location evidence="1">Cell membrane</location>
        <topology evidence="1">Multi-pass membrane protein</topology>
    </subcellularLocation>
    <subcellularLocation>
        <location evidence="12">Membrane</location>
        <topology evidence="12">Multi-pass membrane protein</topology>
    </subcellularLocation>
</comment>
<dbReference type="InterPro" id="IPR002523">
    <property type="entry name" value="MgTranspt_CorA/ZnTranspt_ZntB"/>
</dbReference>
<evidence type="ECO:0000256" key="1">
    <source>
        <dbReference type="ARBA" id="ARBA00004651"/>
    </source>
</evidence>
<gene>
    <name evidence="12 13" type="primary">corA</name>
    <name evidence="13" type="ordered locus">TREPR_0490</name>
</gene>
<evidence type="ECO:0000256" key="8">
    <source>
        <dbReference type="ARBA" id="ARBA00023065"/>
    </source>
</evidence>
<comment type="function">
    <text evidence="11">Mediates influx of magnesium ions. Alternates between open and closed states. Activated by low cytoplasmic Mg(2+) levels. Inactive when cytoplasmic Mg(2+) levels are high.</text>
</comment>
<dbReference type="EMBL" id="CP001843">
    <property type="protein sequence ID" value="AEF86669.1"/>
    <property type="molecule type" value="Genomic_DNA"/>
</dbReference>
<evidence type="ECO:0000256" key="12">
    <source>
        <dbReference type="RuleBase" id="RU362010"/>
    </source>
</evidence>
<dbReference type="HOGENOM" id="CLU_007127_0_0_12"/>
<dbReference type="eggNOG" id="COG0598">
    <property type="taxonomic scope" value="Bacteria"/>
</dbReference>
<dbReference type="AlphaFoldDB" id="F5YLE8"/>
<dbReference type="KEGG" id="tpi:TREPR_0490"/>
<dbReference type="GO" id="GO:0005886">
    <property type="term" value="C:plasma membrane"/>
    <property type="evidence" value="ECO:0007669"/>
    <property type="project" value="UniProtKB-SubCell"/>
</dbReference>
<evidence type="ECO:0000256" key="10">
    <source>
        <dbReference type="ARBA" id="ARBA00034269"/>
    </source>
</evidence>
<proteinExistence type="inferred from homology"/>
<dbReference type="GO" id="GO:0000287">
    <property type="term" value="F:magnesium ion binding"/>
    <property type="evidence" value="ECO:0007669"/>
    <property type="project" value="TreeGrafter"/>
</dbReference>
<feature type="transmembrane region" description="Helical" evidence="12">
    <location>
        <begin position="299"/>
        <end position="319"/>
    </location>
</feature>
<keyword evidence="3 12" id="KW-0813">Transport</keyword>
<reference evidence="13 14" key="2">
    <citation type="journal article" date="2011" name="ISME J.">
        <title>RNA-seq reveals cooperative metabolic interactions between two termite-gut spirochete species in co-culture.</title>
        <authorList>
            <person name="Rosenthal A.Z."/>
            <person name="Matson E.G."/>
            <person name="Eldar A."/>
            <person name="Leadbetter J.R."/>
        </authorList>
    </citation>
    <scope>NUCLEOTIDE SEQUENCE [LARGE SCALE GENOMIC DNA]</scope>
    <source>
        <strain evidence="14">ATCC BAA-887 / DSM 12427 / ZAS-2</strain>
    </source>
</reference>
<evidence type="ECO:0000256" key="3">
    <source>
        <dbReference type="ARBA" id="ARBA00022448"/>
    </source>
</evidence>
<comment type="catalytic activity">
    <reaction evidence="10">
        <text>Mg(2+)(in) = Mg(2+)(out)</text>
        <dbReference type="Rhea" id="RHEA:29827"/>
        <dbReference type="ChEBI" id="CHEBI:18420"/>
    </reaction>
</comment>
<dbReference type="InterPro" id="IPR045863">
    <property type="entry name" value="CorA_TM1_TM2"/>
</dbReference>
<sequence length="357" mass="40261">MVVSLPMALDFERSDIGLPPGSLVYVGDRHPEEMALLMIGYDPVSSWARTAETVDELLQYRNSSGITWINVNGLKDSSAISRLAEVYKIHPLTIEDILNTEHRPKVEEFDDYLYITLKEISNPNEDALAFDQISLVLTGNTVITFQEIAGDSFDGIRRRILNNVGRVRRLGADYLAYALIDAVVDRYFIALDVLGATVEDFEERAVDDKDTAFISDLQTAKQKLHHARRAIWPLRESLSVLLRAESDFISQDLAPFLKDLQDNVIQAAETVESYREAISGIMEVHLSAASNRLNKVMKVLTIISTIFIPLTFIVGVYGMNFVHMPELSSVYGYPIVWGIMILVALGMVVFFKRRNWL</sequence>
<keyword evidence="6 12" id="KW-0460">Magnesium</keyword>
<keyword evidence="14" id="KW-1185">Reference proteome</keyword>
<dbReference type="GO" id="GO:0015087">
    <property type="term" value="F:cobalt ion transmembrane transporter activity"/>
    <property type="evidence" value="ECO:0007669"/>
    <property type="project" value="UniProtKB-UniRule"/>
</dbReference>
<dbReference type="CDD" id="cd12828">
    <property type="entry name" value="TmCorA-like_1"/>
    <property type="match status" value="1"/>
</dbReference>
<evidence type="ECO:0000256" key="7">
    <source>
        <dbReference type="ARBA" id="ARBA00022989"/>
    </source>
</evidence>
<accession>F5YLE8</accession>
<organism evidence="13 14">
    <name type="scientific">Treponema primitia (strain ATCC BAA-887 / DSM 12427 / ZAS-2)</name>
    <dbReference type="NCBI Taxonomy" id="545694"/>
    <lineage>
        <taxon>Bacteria</taxon>
        <taxon>Pseudomonadati</taxon>
        <taxon>Spirochaetota</taxon>
        <taxon>Spirochaetia</taxon>
        <taxon>Spirochaetales</taxon>
        <taxon>Treponemataceae</taxon>
        <taxon>Treponema</taxon>
    </lineage>
</organism>
<name>F5YLE8_TREPZ</name>
<evidence type="ECO:0000256" key="9">
    <source>
        <dbReference type="ARBA" id="ARBA00023136"/>
    </source>
</evidence>
<dbReference type="Proteomes" id="UP000009223">
    <property type="component" value="Chromosome"/>
</dbReference>
<dbReference type="SUPFAM" id="SSF143865">
    <property type="entry name" value="CorA soluble domain-like"/>
    <property type="match status" value="1"/>
</dbReference>
<dbReference type="Pfam" id="PF01544">
    <property type="entry name" value="CorA"/>
    <property type="match status" value="1"/>
</dbReference>
<evidence type="ECO:0000256" key="2">
    <source>
        <dbReference type="ARBA" id="ARBA00009765"/>
    </source>
</evidence>
<evidence type="ECO:0000313" key="14">
    <source>
        <dbReference type="Proteomes" id="UP000009223"/>
    </source>
</evidence>
<dbReference type="STRING" id="545694.TREPR_0490"/>
<reference evidence="14" key="1">
    <citation type="submission" date="2009-12" db="EMBL/GenBank/DDBJ databases">
        <title>Complete sequence of Treponema primitia strain ZAS-2.</title>
        <authorList>
            <person name="Tetu S.G."/>
            <person name="Matson E."/>
            <person name="Ren Q."/>
            <person name="Seshadri R."/>
            <person name="Elbourne L."/>
            <person name="Hassan K.A."/>
            <person name="Durkin A."/>
            <person name="Radune D."/>
            <person name="Mohamoud Y."/>
            <person name="Shay R."/>
            <person name="Jin S."/>
            <person name="Zhang X."/>
            <person name="Lucey K."/>
            <person name="Ballor N.R."/>
            <person name="Ottesen E."/>
            <person name="Rosenthal R."/>
            <person name="Allen A."/>
            <person name="Leadbetter J.R."/>
            <person name="Paulsen I.T."/>
        </authorList>
    </citation>
    <scope>NUCLEOTIDE SEQUENCE [LARGE SCALE GENOMIC DNA]</scope>
    <source>
        <strain evidence="14">ATCC BAA-887 / DSM 12427 / ZAS-2</strain>
    </source>
</reference>
<dbReference type="Gene3D" id="1.20.58.340">
    <property type="entry name" value="Magnesium transport protein CorA, transmembrane region"/>
    <property type="match status" value="2"/>
</dbReference>
<dbReference type="InterPro" id="IPR004488">
    <property type="entry name" value="Mg/Co-transport_prot_CorA"/>
</dbReference>
<comment type="similarity">
    <text evidence="2 12">Belongs to the CorA metal ion transporter (MIT) (TC 1.A.35) family.</text>
</comment>
<keyword evidence="7 12" id="KW-1133">Transmembrane helix</keyword>
<keyword evidence="9 12" id="KW-0472">Membrane</keyword>
<dbReference type="InterPro" id="IPR045861">
    <property type="entry name" value="CorA_cytoplasmic_dom"/>
</dbReference>
<dbReference type="GO" id="GO:0050897">
    <property type="term" value="F:cobalt ion binding"/>
    <property type="evidence" value="ECO:0007669"/>
    <property type="project" value="TreeGrafter"/>
</dbReference>
<dbReference type="Gene3D" id="3.30.460.20">
    <property type="entry name" value="CorA soluble domain-like"/>
    <property type="match status" value="1"/>
</dbReference>